<dbReference type="CDD" id="cd04309">
    <property type="entry name" value="HAD_PSP_eu"/>
    <property type="match status" value="1"/>
</dbReference>
<dbReference type="Pfam" id="PF00702">
    <property type="entry name" value="Hydrolase"/>
    <property type="match status" value="1"/>
</dbReference>
<comment type="cofactor">
    <cofactor evidence="1">
        <name>Mg(2+)</name>
        <dbReference type="ChEBI" id="CHEBI:18420"/>
    </cofactor>
</comment>
<keyword evidence="9" id="KW-0460">Magnesium</keyword>
<dbReference type="GeneID" id="115633032"/>
<evidence type="ECO:0000256" key="1">
    <source>
        <dbReference type="ARBA" id="ARBA00001946"/>
    </source>
</evidence>
<dbReference type="InterPro" id="IPR050582">
    <property type="entry name" value="HAD-like_SerB"/>
</dbReference>
<keyword evidence="10" id="KW-0718">Serine biosynthesis</keyword>
<protein>
    <recommendedName>
        <fullName evidence="5">Phosphoserine phosphatase</fullName>
        <ecNumber evidence="4">3.1.3.3</ecNumber>
    </recommendedName>
    <alternativeName>
        <fullName evidence="11">O-phosphoserine phosphohydrolase</fullName>
    </alternativeName>
</protein>
<dbReference type="GO" id="GO:0005737">
    <property type="term" value="C:cytoplasm"/>
    <property type="evidence" value="ECO:0007669"/>
    <property type="project" value="TreeGrafter"/>
</dbReference>
<dbReference type="Gene3D" id="3.40.50.1000">
    <property type="entry name" value="HAD superfamily/HAD-like"/>
    <property type="match status" value="1"/>
</dbReference>
<evidence type="ECO:0000313" key="14">
    <source>
        <dbReference type="RefSeq" id="XP_030386236.1"/>
    </source>
</evidence>
<dbReference type="InterPro" id="IPR036412">
    <property type="entry name" value="HAD-like_sf"/>
</dbReference>
<feature type="active site" description="Proton donor" evidence="12">
    <location>
        <position position="82"/>
    </location>
</feature>
<dbReference type="GO" id="GO:0006564">
    <property type="term" value="P:L-serine biosynthetic process"/>
    <property type="evidence" value="ECO:0007669"/>
    <property type="project" value="UniProtKB-KW"/>
</dbReference>
<accession>A0A6J2UCN5</accession>
<name>A0A6J2UCN5_DROLE</name>
<dbReference type="CTD" id="39085"/>
<evidence type="ECO:0000256" key="7">
    <source>
        <dbReference type="ARBA" id="ARBA00022723"/>
    </source>
</evidence>
<dbReference type="InterPro" id="IPR023214">
    <property type="entry name" value="HAD_sf"/>
</dbReference>
<dbReference type="GO" id="GO:0036424">
    <property type="term" value="F:L-phosphoserine phosphatase activity"/>
    <property type="evidence" value="ECO:0007669"/>
    <property type="project" value="InterPro"/>
</dbReference>
<dbReference type="AlphaFoldDB" id="A0A6J2UCN5"/>
<dbReference type="PANTHER" id="PTHR43344">
    <property type="entry name" value="PHOSPHOSERINE PHOSPHATASE"/>
    <property type="match status" value="1"/>
</dbReference>
<dbReference type="NCBIfam" id="TIGR01488">
    <property type="entry name" value="HAD-SF-IB"/>
    <property type="match status" value="1"/>
</dbReference>
<keyword evidence="7" id="KW-0479">Metal-binding</keyword>
<comment type="similarity">
    <text evidence="3">Belongs to the HAD-like hydrolase superfamily. SerB family.</text>
</comment>
<organism evidence="13 14">
    <name type="scientific">Drosophila lebanonensis</name>
    <name type="common">Fruit fly</name>
    <name type="synonym">Scaptodrosophila lebanonensis</name>
    <dbReference type="NCBI Taxonomy" id="7225"/>
    <lineage>
        <taxon>Eukaryota</taxon>
        <taxon>Metazoa</taxon>
        <taxon>Ecdysozoa</taxon>
        <taxon>Arthropoda</taxon>
        <taxon>Hexapoda</taxon>
        <taxon>Insecta</taxon>
        <taxon>Pterygota</taxon>
        <taxon>Neoptera</taxon>
        <taxon>Endopterygota</taxon>
        <taxon>Diptera</taxon>
        <taxon>Brachycera</taxon>
        <taxon>Muscomorpha</taxon>
        <taxon>Ephydroidea</taxon>
        <taxon>Drosophilidae</taxon>
        <taxon>Scaptodrosophila</taxon>
    </lineage>
</organism>
<evidence type="ECO:0000256" key="8">
    <source>
        <dbReference type="ARBA" id="ARBA00022801"/>
    </source>
</evidence>
<dbReference type="SUPFAM" id="SSF56784">
    <property type="entry name" value="HAD-like"/>
    <property type="match status" value="1"/>
</dbReference>
<dbReference type="Proteomes" id="UP000504634">
    <property type="component" value="Unplaced"/>
</dbReference>
<dbReference type="GO" id="GO:0000287">
    <property type="term" value="F:magnesium ion binding"/>
    <property type="evidence" value="ECO:0007669"/>
    <property type="project" value="TreeGrafter"/>
</dbReference>
<keyword evidence="13" id="KW-1185">Reference proteome</keyword>
<dbReference type="FunFam" id="3.40.50.1000:FF:000158">
    <property type="entry name" value="Phosphoserine phosphatase SerB"/>
    <property type="match status" value="1"/>
</dbReference>
<gene>
    <name evidence="14" type="primary">LOC115633032</name>
</gene>
<evidence type="ECO:0000256" key="3">
    <source>
        <dbReference type="ARBA" id="ARBA00009184"/>
    </source>
</evidence>
<sequence length="285" mass="30154">MSSSVLAMARNASTNGSASSSNGFGNAALLAKQLNAALSNGKPPAMTAATTSTTTTTTPVAKQPALAAKIIQQSDIVCFDVDSTVICEEGIDELANFCGKGNEVARVTKEAMGGAMTFQDALKIRLNIIRPTQQQITDFIRQRPSTLTKNVKRFVAQLKADGKQVYLISGGFDCLIAPVAQELGIPLSNLYANKLHFDYEGAYASFDTTQPTSRSGGKAEAIALIKQQHAAGALITMIGDGATDLEAVPPANYFIGFGGNVVRAEVYRNAQYYITDFEQLIGAGK</sequence>
<dbReference type="PANTHER" id="PTHR43344:SF2">
    <property type="entry name" value="PHOSPHOSERINE PHOSPHATASE"/>
    <property type="match status" value="1"/>
</dbReference>
<dbReference type="OrthoDB" id="27226at2759"/>
<keyword evidence="8" id="KW-0378">Hydrolase</keyword>
<dbReference type="UniPathway" id="UPA00135">
    <property type="reaction ID" value="UER00198"/>
</dbReference>
<dbReference type="InterPro" id="IPR004469">
    <property type="entry name" value="PSP"/>
</dbReference>
<reference evidence="14" key="1">
    <citation type="submission" date="2025-08" db="UniProtKB">
        <authorList>
            <consortium name="RefSeq"/>
        </authorList>
    </citation>
    <scope>IDENTIFICATION</scope>
    <source>
        <strain evidence="14">11010-0011.00</strain>
        <tissue evidence="14">Whole body</tissue>
    </source>
</reference>
<evidence type="ECO:0000256" key="4">
    <source>
        <dbReference type="ARBA" id="ARBA00012640"/>
    </source>
</evidence>
<feature type="active site" description="Nucleophile" evidence="12">
    <location>
        <position position="80"/>
    </location>
</feature>
<evidence type="ECO:0000256" key="6">
    <source>
        <dbReference type="ARBA" id="ARBA00022605"/>
    </source>
</evidence>
<dbReference type="FunFam" id="1.10.150.210:FF:000002">
    <property type="entry name" value="Phosphoserine phosphatase"/>
    <property type="match status" value="1"/>
</dbReference>
<comment type="pathway">
    <text evidence="2">Amino-acid biosynthesis; L-serine biosynthesis; L-serine from 3-phospho-D-glycerate: step 3/3.</text>
</comment>
<keyword evidence="6" id="KW-0028">Amino-acid biosynthesis</keyword>
<dbReference type="RefSeq" id="XP_030386236.1">
    <property type="nucleotide sequence ID" value="XM_030530376.1"/>
</dbReference>
<evidence type="ECO:0000256" key="9">
    <source>
        <dbReference type="ARBA" id="ARBA00022842"/>
    </source>
</evidence>
<evidence type="ECO:0000256" key="2">
    <source>
        <dbReference type="ARBA" id="ARBA00005135"/>
    </source>
</evidence>
<dbReference type="NCBIfam" id="TIGR00338">
    <property type="entry name" value="serB"/>
    <property type="match status" value="1"/>
</dbReference>
<evidence type="ECO:0000256" key="10">
    <source>
        <dbReference type="ARBA" id="ARBA00023299"/>
    </source>
</evidence>
<evidence type="ECO:0000256" key="11">
    <source>
        <dbReference type="ARBA" id="ARBA00031693"/>
    </source>
</evidence>
<evidence type="ECO:0000313" key="13">
    <source>
        <dbReference type="Proteomes" id="UP000504634"/>
    </source>
</evidence>
<evidence type="ECO:0000256" key="5">
    <source>
        <dbReference type="ARBA" id="ARBA00015196"/>
    </source>
</evidence>
<evidence type="ECO:0000256" key="12">
    <source>
        <dbReference type="PIRSR" id="PIRSR604469-1"/>
    </source>
</evidence>
<proteinExistence type="inferred from homology"/>
<dbReference type="EC" id="3.1.3.3" evidence="4"/>
<dbReference type="Gene3D" id="1.10.150.210">
    <property type="entry name" value="Phosphoserine phosphatase, domain 2"/>
    <property type="match status" value="1"/>
</dbReference>